<feature type="chain" id="PRO_5026983694" evidence="1">
    <location>
        <begin position="19"/>
        <end position="77"/>
    </location>
</feature>
<accession>A0A6J4H088</accession>
<name>A0A6J4H088_9PROT</name>
<dbReference type="AlphaFoldDB" id="A0A6J4H088"/>
<sequence>MRLALASLLLLLPLGACYGPNGEPLIRAGGQYSGVPDSTVGDWRQPLGTFSNDGTIRLGRELPQGADAPLRRITPFY</sequence>
<feature type="signal peptide" evidence="1">
    <location>
        <begin position="1"/>
        <end position="18"/>
    </location>
</feature>
<organism evidence="2">
    <name type="scientific">uncultured Acetobacteraceae bacterium</name>
    <dbReference type="NCBI Taxonomy" id="169975"/>
    <lineage>
        <taxon>Bacteria</taxon>
        <taxon>Pseudomonadati</taxon>
        <taxon>Pseudomonadota</taxon>
        <taxon>Alphaproteobacteria</taxon>
        <taxon>Acetobacterales</taxon>
        <taxon>Acetobacteraceae</taxon>
        <taxon>environmental samples</taxon>
    </lineage>
</organism>
<gene>
    <name evidence="2" type="ORF">AVDCRST_MAG08-106</name>
</gene>
<proteinExistence type="predicted"/>
<reference evidence="2" key="1">
    <citation type="submission" date="2020-02" db="EMBL/GenBank/DDBJ databases">
        <authorList>
            <person name="Meier V. D."/>
        </authorList>
    </citation>
    <scope>NUCLEOTIDE SEQUENCE</scope>
    <source>
        <strain evidence="2">AVDCRST_MAG08</strain>
    </source>
</reference>
<evidence type="ECO:0000313" key="2">
    <source>
        <dbReference type="EMBL" id="CAA9210718.1"/>
    </source>
</evidence>
<keyword evidence="1" id="KW-0732">Signal</keyword>
<evidence type="ECO:0000256" key="1">
    <source>
        <dbReference type="SAM" id="SignalP"/>
    </source>
</evidence>
<dbReference type="EMBL" id="CADCTG010000011">
    <property type="protein sequence ID" value="CAA9210718.1"/>
    <property type="molecule type" value="Genomic_DNA"/>
</dbReference>
<protein>
    <submittedName>
        <fullName evidence="2">Uncharacterized protein</fullName>
    </submittedName>
</protein>